<dbReference type="SUPFAM" id="SSF51735">
    <property type="entry name" value="NAD(P)-binding Rossmann-fold domains"/>
    <property type="match status" value="1"/>
</dbReference>
<proteinExistence type="predicted"/>
<dbReference type="InterPro" id="IPR001509">
    <property type="entry name" value="Epimerase_deHydtase"/>
</dbReference>
<feature type="domain" description="NAD-dependent epimerase/dehydratase" evidence="1">
    <location>
        <begin position="3"/>
        <end position="213"/>
    </location>
</feature>
<gene>
    <name evidence="2" type="ORF">C7402_11773</name>
</gene>
<dbReference type="RefSeq" id="WP_165842033.1">
    <property type="nucleotide sequence ID" value="NZ_QEOB01000017.1"/>
</dbReference>
<accession>A0ABX5KJI1</accession>
<dbReference type="Pfam" id="PF01370">
    <property type="entry name" value="Epimerase"/>
    <property type="match status" value="1"/>
</dbReference>
<evidence type="ECO:0000259" key="1">
    <source>
        <dbReference type="Pfam" id="PF01370"/>
    </source>
</evidence>
<reference evidence="2 3" key="1">
    <citation type="submission" date="2018-05" db="EMBL/GenBank/DDBJ databases">
        <title>Genomic Encyclopedia of Type Strains, Phase IV (KMG-V): Genome sequencing to study the core and pangenomes of soil and plant-associated prokaryotes.</title>
        <authorList>
            <person name="Whitman W."/>
        </authorList>
    </citation>
    <scope>NUCLEOTIDE SEQUENCE [LARGE SCALE GENOMIC DNA]</scope>
    <source>
        <strain evidence="2 3">SCZa-39</strain>
    </source>
</reference>
<name>A0ABX5KJI1_9BURK</name>
<evidence type="ECO:0000313" key="3">
    <source>
        <dbReference type="Proteomes" id="UP000245712"/>
    </source>
</evidence>
<dbReference type="Gene3D" id="3.40.50.720">
    <property type="entry name" value="NAD(P)-binding Rossmann-like Domain"/>
    <property type="match status" value="1"/>
</dbReference>
<organism evidence="2 3">
    <name type="scientific">Paraburkholderia unamae</name>
    <dbReference type="NCBI Taxonomy" id="219649"/>
    <lineage>
        <taxon>Bacteria</taxon>
        <taxon>Pseudomonadati</taxon>
        <taxon>Pseudomonadota</taxon>
        <taxon>Betaproteobacteria</taxon>
        <taxon>Burkholderiales</taxon>
        <taxon>Burkholderiaceae</taxon>
        <taxon>Paraburkholderia</taxon>
    </lineage>
</organism>
<dbReference type="PANTHER" id="PTHR48079">
    <property type="entry name" value="PROTEIN YEEZ"/>
    <property type="match status" value="1"/>
</dbReference>
<dbReference type="Proteomes" id="UP000245712">
    <property type="component" value="Unassembled WGS sequence"/>
</dbReference>
<dbReference type="EMBL" id="QEOB01000017">
    <property type="protein sequence ID" value="PVX75661.1"/>
    <property type="molecule type" value="Genomic_DNA"/>
</dbReference>
<keyword evidence="3" id="KW-1185">Reference proteome</keyword>
<evidence type="ECO:0000313" key="2">
    <source>
        <dbReference type="EMBL" id="PVX75661.1"/>
    </source>
</evidence>
<dbReference type="PANTHER" id="PTHR48079:SF6">
    <property type="entry name" value="NAD(P)-BINDING DOMAIN-CONTAINING PROTEIN-RELATED"/>
    <property type="match status" value="1"/>
</dbReference>
<protein>
    <submittedName>
        <fullName evidence="2">Nucleoside-diphosphate-sugar epimerase</fullName>
    </submittedName>
</protein>
<dbReference type="InterPro" id="IPR036291">
    <property type="entry name" value="NAD(P)-bd_dom_sf"/>
</dbReference>
<dbReference type="InterPro" id="IPR051783">
    <property type="entry name" value="NAD(P)-dependent_oxidoreduct"/>
</dbReference>
<comment type="caution">
    <text evidence="2">The sequence shown here is derived from an EMBL/GenBank/DDBJ whole genome shotgun (WGS) entry which is preliminary data.</text>
</comment>
<sequence length="313" mass="33941">MNVLLFGATGYIGKHVAARLLATGHSVTGFIRNASSAAALEAAGLVTLQGDLSDDALLATLGREHDAIVWAAQLMLEDERHVVSTLLANFEGTDKPFLFTGGTSLLSERTNGDWSENNYAEDEAFPPRRQIAPRLDIENMVRAHAQRGVRAICIRPPLVWGHGGSKVIADLYHSASKTGAVCYVGRGLNVYSNVHVDDLAEVYRLALEKGVAGALYHAVSGEASYRSLAQQIARHLNVATRSVTVSEAAEIWDKFMGPIVFSSCSRTRSPRARAELGWTPQDTRLDIFEDCVAPAYRDAMGERALPAWVRAPA</sequence>